<feature type="transmembrane region" description="Helical" evidence="3">
    <location>
        <begin position="108"/>
        <end position="128"/>
    </location>
</feature>
<evidence type="ECO:0000313" key="5">
    <source>
        <dbReference type="Proteomes" id="UP001061302"/>
    </source>
</evidence>
<evidence type="ECO:0000256" key="1">
    <source>
        <dbReference type="ARBA" id="ARBA00022737"/>
    </source>
</evidence>
<dbReference type="PANTHER" id="PTHR44227">
    <property type="match status" value="1"/>
</dbReference>
<keyword evidence="1" id="KW-0677">Repeat</keyword>
<name>A0ABY6DMN2_9NEIS</name>
<sequence length="616" mass="69563">MATLIYSQGLPGGFLLDDSSNLELLEGVTDRLSWQQWLEFLQRQGFAGPTGRPVALTTFFLQAPAWPHDPAAFKVVNIAIHLINTILIYRIAQIVFSNSVFKEQKQQYALLLTILWACNPLHISTVLYVIQRMALLSSMFMLLGFCCYYQLRLAAEQHQLRRVICWLVITLICAALSIFSKENGILLPVLILAAEHTIFRARPCTKILIAFKCLSALCLAALLIYLANSALAPEWTNRSFNARERLMTEPRILLDYLYKILLPSPAALGLFYDNYPLSTSLFSPFATLPALIVVIGLVIAGIAFAPYYPLACFGILWFLGNHLLESTSLNLELYFEHRNYIALFGPLLIPIGLTYYLGRAGMKKIAKATFTMYLGLTLAITFHEARIWSNPLEQAYVWAKRKPDSMRAQEAAAVIIANNGHVLEAATLVWQSAQRHQDAGPWISLVRLHCMDQRVTIPDILTINQKLSAAPFSLAAGNTLEELMSFVVEGHCKHLDPAYVSNIATQLIKNKNFQRAFGYDYLYFIRARMKHLTNDINGAVADLDSARQVDPADPEYPIIQAYWRYKQGHYPAALDLLQQSDEVVRKLPSLRRDLYYSKMLALRQAINKGSSNEQKH</sequence>
<keyword evidence="2" id="KW-0802">TPR repeat</keyword>
<dbReference type="InterPro" id="IPR011990">
    <property type="entry name" value="TPR-like_helical_dom_sf"/>
</dbReference>
<feature type="transmembrane region" description="Helical" evidence="3">
    <location>
        <begin position="134"/>
        <end position="151"/>
    </location>
</feature>
<keyword evidence="3" id="KW-1133">Transmembrane helix</keyword>
<evidence type="ECO:0000313" key="4">
    <source>
        <dbReference type="EMBL" id="UXY15622.1"/>
    </source>
</evidence>
<protein>
    <submittedName>
        <fullName evidence="4">Glycosyltransferase family 39 protein</fullName>
    </submittedName>
</protein>
<dbReference type="PANTHER" id="PTHR44227:SF3">
    <property type="entry name" value="PROTEIN O-MANNOSYL-TRANSFERASE TMTC4"/>
    <property type="match status" value="1"/>
</dbReference>
<gene>
    <name evidence="4" type="ORF">N8I74_00985</name>
</gene>
<dbReference type="EMBL" id="CP106753">
    <property type="protein sequence ID" value="UXY15622.1"/>
    <property type="molecule type" value="Genomic_DNA"/>
</dbReference>
<proteinExistence type="predicted"/>
<dbReference type="SUPFAM" id="SSF48452">
    <property type="entry name" value="TPR-like"/>
    <property type="match status" value="1"/>
</dbReference>
<feature type="transmembrane region" description="Helical" evidence="3">
    <location>
        <begin position="75"/>
        <end position="96"/>
    </location>
</feature>
<feature type="transmembrane region" description="Helical" evidence="3">
    <location>
        <begin position="208"/>
        <end position="227"/>
    </location>
</feature>
<feature type="transmembrane region" description="Helical" evidence="3">
    <location>
        <begin position="287"/>
        <end position="320"/>
    </location>
</feature>
<feature type="transmembrane region" description="Helical" evidence="3">
    <location>
        <begin position="163"/>
        <end position="179"/>
    </location>
</feature>
<dbReference type="InterPro" id="IPR052346">
    <property type="entry name" value="O-mannosyl-transferase_TMTC"/>
</dbReference>
<accession>A0ABY6DMN2</accession>
<reference evidence="4" key="1">
    <citation type="submission" date="2022-10" db="EMBL/GenBank/DDBJ databases">
        <title>Chitiniphilus purpureus sp. nov., a novel chitin-degrading bacterium isolated from crawfish pond sediment.</title>
        <authorList>
            <person name="Li K."/>
        </authorList>
    </citation>
    <scope>NUCLEOTIDE SEQUENCE</scope>
    <source>
        <strain evidence="4">CD1</strain>
    </source>
</reference>
<keyword evidence="5" id="KW-1185">Reference proteome</keyword>
<evidence type="ECO:0000256" key="3">
    <source>
        <dbReference type="SAM" id="Phobius"/>
    </source>
</evidence>
<dbReference type="Proteomes" id="UP001061302">
    <property type="component" value="Chromosome"/>
</dbReference>
<keyword evidence="3" id="KW-0472">Membrane</keyword>
<feature type="transmembrane region" description="Helical" evidence="3">
    <location>
        <begin position="340"/>
        <end position="358"/>
    </location>
</feature>
<evidence type="ECO:0000256" key="2">
    <source>
        <dbReference type="ARBA" id="ARBA00022803"/>
    </source>
</evidence>
<keyword evidence="3" id="KW-0812">Transmembrane</keyword>
<organism evidence="4 5">
    <name type="scientific">Chitiniphilus purpureus</name>
    <dbReference type="NCBI Taxonomy" id="2981137"/>
    <lineage>
        <taxon>Bacteria</taxon>
        <taxon>Pseudomonadati</taxon>
        <taxon>Pseudomonadota</taxon>
        <taxon>Betaproteobacteria</taxon>
        <taxon>Neisseriales</taxon>
        <taxon>Chitinibacteraceae</taxon>
        <taxon>Chitiniphilus</taxon>
    </lineage>
</organism>
<dbReference type="RefSeq" id="WP_263125042.1">
    <property type="nucleotide sequence ID" value="NZ_CP106753.1"/>
</dbReference>
<feature type="transmembrane region" description="Helical" evidence="3">
    <location>
        <begin position="256"/>
        <end position="275"/>
    </location>
</feature>